<accession>A0ACC5RCC2</accession>
<proteinExistence type="predicted"/>
<dbReference type="EMBL" id="JAENHL010000008">
    <property type="protein sequence ID" value="MBK1870359.1"/>
    <property type="molecule type" value="Genomic_DNA"/>
</dbReference>
<keyword evidence="2" id="KW-1185">Reference proteome</keyword>
<comment type="caution">
    <text evidence="1">The sequence shown here is derived from an EMBL/GenBank/DDBJ whole genome shotgun (WGS) entry which is preliminary data.</text>
</comment>
<dbReference type="Proteomes" id="UP000616151">
    <property type="component" value="Unassembled WGS sequence"/>
</dbReference>
<gene>
    <name evidence="1" type="ORF">JHL16_28605</name>
</gene>
<reference evidence="1" key="1">
    <citation type="submission" date="2021-01" db="EMBL/GenBank/DDBJ databases">
        <authorList>
            <person name="Sun Q."/>
        </authorList>
    </citation>
    <scope>NUCLEOTIDE SEQUENCE</scope>
    <source>
        <strain evidence="1">YIM B02566</strain>
    </source>
</reference>
<sequence>MRRRPQSCLARFSEAARRSTGLDDFGDPYYRTGLRVLLRALRRDVRLTFIGRTLLKRSIALALEQRLLIQELRRTEPGLFGAPLLPPVIITGMPRSGTTFLHRLLAADETMRAPTLSELVEPVARKRGLRRFLRDLRLDIELWVMRFLNRELDARHFTRSDEPEECMFALAISFRTMLPWTLAPVQSYLAWYAGADRRQKYREYRDILMLLQRRAPARRLLLKAPDHLGSLAELIAAVPEALIVVCRRDPAVSLTSFNSLIDGLHRVTAQDADRVRLGRSNLAFYAAETARYVSARRTCPGHILEVDYEALTRRPLDVVSVIYQRLGLVIGADLTQRFQAFIAGNPKDKHGRHIYSAADFAQTPEEIRQRLAHFC</sequence>
<name>A0ACC5RCC2_9HYPH</name>
<protein>
    <submittedName>
        <fullName evidence="1">Sulfotransferase</fullName>
    </submittedName>
</protein>
<organism evidence="1 2">
    <name type="scientific">Taklimakanibacter albus</name>
    <dbReference type="NCBI Taxonomy" id="2800327"/>
    <lineage>
        <taxon>Bacteria</taxon>
        <taxon>Pseudomonadati</taxon>
        <taxon>Pseudomonadota</taxon>
        <taxon>Alphaproteobacteria</taxon>
        <taxon>Hyphomicrobiales</taxon>
        <taxon>Aestuariivirgaceae</taxon>
        <taxon>Taklimakanibacter</taxon>
    </lineage>
</organism>
<evidence type="ECO:0000313" key="1">
    <source>
        <dbReference type="EMBL" id="MBK1870359.1"/>
    </source>
</evidence>
<evidence type="ECO:0000313" key="2">
    <source>
        <dbReference type="Proteomes" id="UP000616151"/>
    </source>
</evidence>